<reference evidence="1 2" key="1">
    <citation type="journal article" date="2021" name="Nat. Commun.">
        <title>Genetic determinants of endophytism in the Arabidopsis root mycobiome.</title>
        <authorList>
            <person name="Mesny F."/>
            <person name="Miyauchi S."/>
            <person name="Thiergart T."/>
            <person name="Pickel B."/>
            <person name="Atanasova L."/>
            <person name="Karlsson M."/>
            <person name="Huettel B."/>
            <person name="Barry K.W."/>
            <person name="Haridas S."/>
            <person name="Chen C."/>
            <person name="Bauer D."/>
            <person name="Andreopoulos W."/>
            <person name="Pangilinan J."/>
            <person name="LaButti K."/>
            <person name="Riley R."/>
            <person name="Lipzen A."/>
            <person name="Clum A."/>
            <person name="Drula E."/>
            <person name="Henrissat B."/>
            <person name="Kohler A."/>
            <person name="Grigoriev I.V."/>
            <person name="Martin F.M."/>
            <person name="Hacquard S."/>
        </authorList>
    </citation>
    <scope>NUCLEOTIDE SEQUENCE [LARGE SCALE GENOMIC DNA]</scope>
    <source>
        <strain evidence="1 2">MPI-SDFR-AT-0079</strain>
    </source>
</reference>
<dbReference type="EMBL" id="JAGIZQ010000007">
    <property type="protein sequence ID" value="KAH6617149.1"/>
    <property type="molecule type" value="Genomic_DNA"/>
</dbReference>
<name>A0ACB7NVB4_9PEZI</name>
<sequence length="727" mass="80816">MPPRHVPPKRQGKDLLFTLIPQDKEARAIVAMNPDHVTQFVGSDVLACYADHPSQIPGRLLSFGRNEAHDIRLPSEPPVPGARNDNANGGRRARSHGNYGNYRNDHFFFFLAPSGELILRDLSPCLAAIELENSTSTEGYLYALHGKNPRQRVIPRTTRAVFITFGSSTCFMLKWARGYQNDADMTDFVVQGQLADKALALHMRGMTLTAPDEDTLMPPMHHSRELRSRYTPSGGSSLSGHVRPIHKYSVLGSGTFGEVSKAVELSSGELWAVKEIKGDTKDDYWKQCFLAEVEILLTLRHDHIVHFETYQDFRIGGRFQLFFGLYKGNVMDLIYNHSCDGPTSGEPAHWTRFVVQMCSAVEYLHAKGIVHRDIKPQNVMYDHAHGSSDVNFFLGDFGLSKTAAVMKNEAPGGGTPFFNAPEIASTRTPTKASDIWALGVMFGQFRRYWCFNELTRSPDFWNRKLAAYGCTNFVHKDPRLDRQHKIWPHRVASFAQNALIPVALARMMSEPDRRPTAAQLVRTHIDDFTKIPQRPASMNPSLNPAMQTVSGAPGLKTAKDLAMNAAAGSMYAPVHHQPNPQYNNPYQANAPRQNLPVLPPKPPMYQNPARVYTSADLNLLKPTHQPAAPQPAGQANPGYMPYYQQPPPPAAVNPRPAAAPTDRYTHQRPLAAAPARTPLPNARPTADNTPRSMQQQRVTKPTGPPPGVRQDSRQDSRSLGGLFGGRR</sequence>
<dbReference type="Proteomes" id="UP000724584">
    <property type="component" value="Unassembled WGS sequence"/>
</dbReference>
<gene>
    <name evidence="1" type="ORF">F5144DRAFT_384763</name>
</gene>
<comment type="caution">
    <text evidence="1">The sequence shown here is derived from an EMBL/GenBank/DDBJ whole genome shotgun (WGS) entry which is preliminary data.</text>
</comment>
<evidence type="ECO:0000313" key="1">
    <source>
        <dbReference type="EMBL" id="KAH6617149.1"/>
    </source>
</evidence>
<protein>
    <submittedName>
        <fullName evidence="1">Kinase-like domain-containing protein</fullName>
    </submittedName>
</protein>
<proteinExistence type="predicted"/>
<keyword evidence="2" id="KW-1185">Reference proteome</keyword>
<accession>A0ACB7NVB4</accession>
<organism evidence="1 2">
    <name type="scientific">Chaetomium tenue</name>
    <dbReference type="NCBI Taxonomy" id="1854479"/>
    <lineage>
        <taxon>Eukaryota</taxon>
        <taxon>Fungi</taxon>
        <taxon>Dikarya</taxon>
        <taxon>Ascomycota</taxon>
        <taxon>Pezizomycotina</taxon>
        <taxon>Sordariomycetes</taxon>
        <taxon>Sordariomycetidae</taxon>
        <taxon>Sordariales</taxon>
        <taxon>Chaetomiaceae</taxon>
        <taxon>Chaetomium</taxon>
    </lineage>
</organism>
<evidence type="ECO:0000313" key="2">
    <source>
        <dbReference type="Proteomes" id="UP000724584"/>
    </source>
</evidence>